<evidence type="ECO:0000256" key="1">
    <source>
        <dbReference type="PROSITE-ProRule" id="PRU10038"/>
    </source>
</evidence>
<dbReference type="Proteomes" id="UP000287651">
    <property type="component" value="Unassembled WGS sequence"/>
</dbReference>
<evidence type="ECO:0000259" key="2">
    <source>
        <dbReference type="Pfam" id="PF07859"/>
    </source>
</evidence>
<organism evidence="3 4">
    <name type="scientific">Ensete ventricosum</name>
    <name type="common">Abyssinian banana</name>
    <name type="synonym">Musa ensete</name>
    <dbReference type="NCBI Taxonomy" id="4639"/>
    <lineage>
        <taxon>Eukaryota</taxon>
        <taxon>Viridiplantae</taxon>
        <taxon>Streptophyta</taxon>
        <taxon>Embryophyta</taxon>
        <taxon>Tracheophyta</taxon>
        <taxon>Spermatophyta</taxon>
        <taxon>Magnoliopsida</taxon>
        <taxon>Liliopsida</taxon>
        <taxon>Zingiberales</taxon>
        <taxon>Musaceae</taxon>
        <taxon>Ensete</taxon>
    </lineage>
</organism>
<protein>
    <recommendedName>
        <fullName evidence="2">Alpha/beta hydrolase fold-3 domain-containing protein</fullName>
    </recommendedName>
</protein>
<name>A0A426XY53_ENSVE</name>
<dbReference type="InterPro" id="IPR013094">
    <property type="entry name" value="AB_hydrolase_3"/>
</dbReference>
<dbReference type="InterPro" id="IPR033140">
    <property type="entry name" value="Lipase_GDXG_put_SER_AS"/>
</dbReference>
<proteinExistence type="predicted"/>
<dbReference type="GO" id="GO:0016787">
    <property type="term" value="F:hydrolase activity"/>
    <property type="evidence" value="ECO:0007669"/>
    <property type="project" value="InterPro"/>
</dbReference>
<dbReference type="PANTHER" id="PTHR23024">
    <property type="entry name" value="ARYLACETAMIDE DEACETYLASE"/>
    <property type="match status" value="1"/>
</dbReference>
<evidence type="ECO:0000313" key="4">
    <source>
        <dbReference type="Proteomes" id="UP000287651"/>
    </source>
</evidence>
<feature type="domain" description="Alpha/beta hydrolase fold-3" evidence="2">
    <location>
        <begin position="31"/>
        <end position="183"/>
    </location>
</feature>
<dbReference type="EMBL" id="AMZH03016462">
    <property type="protein sequence ID" value="RRT44439.1"/>
    <property type="molecule type" value="Genomic_DNA"/>
</dbReference>
<evidence type="ECO:0000313" key="3">
    <source>
        <dbReference type="EMBL" id="RRT44439.1"/>
    </source>
</evidence>
<feature type="active site" evidence="1">
    <location>
        <position position="51"/>
    </location>
</feature>
<sequence>MGHRGGRHLVGLNRRLVDCFEVDNGKSLIFSWLGSRTKRGDFRRVFLAGDSAGANIAHNVLVRTRTDALPNAVPITGLALIHAYFWGKEPVGSEPTDPMFRQWLETTWGFVCGWSLGIDDPRVDPFGDPAILKALPCRRVLVSVTGKDWFRDRGKAYYEKLQESGWEGEAELLETEDEEHVYFLSNPNCDKAAVELDRLASFFTRD</sequence>
<dbReference type="PANTHER" id="PTHR23024:SF577">
    <property type="entry name" value="CARBOXYLESTERASE 2-RELATED"/>
    <property type="match status" value="1"/>
</dbReference>
<dbReference type="InterPro" id="IPR029058">
    <property type="entry name" value="AB_hydrolase_fold"/>
</dbReference>
<dbReference type="Gene3D" id="3.40.50.1820">
    <property type="entry name" value="alpha/beta hydrolase"/>
    <property type="match status" value="1"/>
</dbReference>
<reference evidence="3 4" key="1">
    <citation type="journal article" date="2014" name="Agronomy (Basel)">
        <title>A Draft Genome Sequence for Ensete ventricosum, the Drought-Tolerant Tree Against Hunger.</title>
        <authorList>
            <person name="Harrison J."/>
            <person name="Moore K.A."/>
            <person name="Paszkiewicz K."/>
            <person name="Jones T."/>
            <person name="Grant M."/>
            <person name="Ambacheew D."/>
            <person name="Muzemil S."/>
            <person name="Studholme D.J."/>
        </authorList>
    </citation>
    <scope>NUCLEOTIDE SEQUENCE [LARGE SCALE GENOMIC DNA]</scope>
</reference>
<dbReference type="SUPFAM" id="SSF53474">
    <property type="entry name" value="alpha/beta-Hydrolases"/>
    <property type="match status" value="1"/>
</dbReference>
<dbReference type="InterPro" id="IPR050466">
    <property type="entry name" value="Carboxylest/Gibb_receptor"/>
</dbReference>
<dbReference type="Pfam" id="PF07859">
    <property type="entry name" value="Abhydrolase_3"/>
    <property type="match status" value="1"/>
</dbReference>
<accession>A0A426XY53</accession>
<dbReference type="PROSITE" id="PS01174">
    <property type="entry name" value="LIPASE_GDXG_SER"/>
    <property type="match status" value="1"/>
</dbReference>
<comment type="caution">
    <text evidence="3">The sequence shown here is derived from an EMBL/GenBank/DDBJ whole genome shotgun (WGS) entry which is preliminary data.</text>
</comment>
<gene>
    <name evidence="3" type="ORF">B296_00052152</name>
</gene>
<dbReference type="AlphaFoldDB" id="A0A426XY53"/>